<dbReference type="AlphaFoldDB" id="A0A7J0GEQ7"/>
<protein>
    <submittedName>
        <fullName evidence="2">Uncharacterized protein</fullName>
    </submittedName>
</protein>
<sequence length="87" mass="9588">MFVSLRKSPRSSPQGHQGTPSLPGPDATTIPANLDEVLRPIPLFDSPPVQVPPTSVAQAPLKVYTDALHRQPFCQTLLRYLILLIYI</sequence>
<evidence type="ECO:0000256" key="1">
    <source>
        <dbReference type="SAM" id="MobiDB-lite"/>
    </source>
</evidence>
<comment type="caution">
    <text evidence="2">The sequence shown here is derived from an EMBL/GenBank/DDBJ whole genome shotgun (WGS) entry which is preliminary data.</text>
</comment>
<accession>A0A7J0GEQ7</accession>
<organism evidence="2 3">
    <name type="scientific">Actinidia rufa</name>
    <dbReference type="NCBI Taxonomy" id="165716"/>
    <lineage>
        <taxon>Eukaryota</taxon>
        <taxon>Viridiplantae</taxon>
        <taxon>Streptophyta</taxon>
        <taxon>Embryophyta</taxon>
        <taxon>Tracheophyta</taxon>
        <taxon>Spermatophyta</taxon>
        <taxon>Magnoliopsida</taxon>
        <taxon>eudicotyledons</taxon>
        <taxon>Gunneridae</taxon>
        <taxon>Pentapetalae</taxon>
        <taxon>asterids</taxon>
        <taxon>Ericales</taxon>
        <taxon>Actinidiaceae</taxon>
        <taxon>Actinidia</taxon>
    </lineage>
</organism>
<gene>
    <name evidence="2" type="ORF">Acr_20g0010630</name>
</gene>
<keyword evidence="3" id="KW-1185">Reference proteome</keyword>
<feature type="region of interest" description="Disordered" evidence="1">
    <location>
        <begin position="1"/>
        <end position="29"/>
    </location>
</feature>
<feature type="compositionally biased region" description="Polar residues" evidence="1">
    <location>
        <begin position="10"/>
        <end position="20"/>
    </location>
</feature>
<evidence type="ECO:0000313" key="2">
    <source>
        <dbReference type="EMBL" id="GFZ09255.1"/>
    </source>
</evidence>
<dbReference type="Proteomes" id="UP000585474">
    <property type="component" value="Unassembled WGS sequence"/>
</dbReference>
<proteinExistence type="predicted"/>
<dbReference type="EMBL" id="BJWL01000020">
    <property type="protein sequence ID" value="GFZ09255.1"/>
    <property type="molecule type" value="Genomic_DNA"/>
</dbReference>
<reference evidence="2 3" key="1">
    <citation type="submission" date="2019-07" db="EMBL/GenBank/DDBJ databases">
        <title>De Novo Assembly of kiwifruit Actinidia rufa.</title>
        <authorList>
            <person name="Sugita-Konishi S."/>
            <person name="Sato K."/>
            <person name="Mori E."/>
            <person name="Abe Y."/>
            <person name="Kisaki G."/>
            <person name="Hamano K."/>
            <person name="Suezawa K."/>
            <person name="Otani M."/>
            <person name="Fukuda T."/>
            <person name="Manabe T."/>
            <person name="Gomi K."/>
            <person name="Tabuchi M."/>
            <person name="Akimitsu K."/>
            <person name="Kataoka I."/>
        </authorList>
    </citation>
    <scope>NUCLEOTIDE SEQUENCE [LARGE SCALE GENOMIC DNA]</scope>
    <source>
        <strain evidence="3">cv. Fuchu</strain>
    </source>
</reference>
<name>A0A7J0GEQ7_9ERIC</name>
<evidence type="ECO:0000313" key="3">
    <source>
        <dbReference type="Proteomes" id="UP000585474"/>
    </source>
</evidence>